<evidence type="ECO:0000313" key="1">
    <source>
        <dbReference type="EMBL" id="EUN32645.1"/>
    </source>
</evidence>
<reference evidence="1 2" key="1">
    <citation type="journal article" date="2013" name="PLoS Genet.">
        <title>Comparative genome structure, secondary metabolite, and effector coding capacity across Cochliobolus pathogens.</title>
        <authorList>
            <person name="Condon B.J."/>
            <person name="Leng Y."/>
            <person name="Wu D."/>
            <person name="Bushley K.E."/>
            <person name="Ohm R.A."/>
            <person name="Otillar R."/>
            <person name="Martin J."/>
            <person name="Schackwitz W."/>
            <person name="Grimwood J."/>
            <person name="MohdZainudin N."/>
            <person name="Xue C."/>
            <person name="Wang R."/>
            <person name="Manning V.A."/>
            <person name="Dhillon B."/>
            <person name="Tu Z.J."/>
            <person name="Steffenson B.J."/>
            <person name="Salamov A."/>
            <person name="Sun H."/>
            <person name="Lowry S."/>
            <person name="LaButti K."/>
            <person name="Han J."/>
            <person name="Copeland A."/>
            <person name="Lindquist E."/>
            <person name="Barry K."/>
            <person name="Schmutz J."/>
            <person name="Baker S.E."/>
            <person name="Ciuffetti L.M."/>
            <person name="Grigoriev I.V."/>
            <person name="Zhong S."/>
            <person name="Turgeon B.G."/>
        </authorList>
    </citation>
    <scope>NUCLEOTIDE SEQUENCE [LARGE SCALE GENOMIC DNA]</scope>
    <source>
        <strain evidence="1 2">FI3</strain>
    </source>
</reference>
<name>W7F3H1_BIPV3</name>
<keyword evidence="2" id="KW-1185">Reference proteome</keyword>
<dbReference type="RefSeq" id="XP_014562221.1">
    <property type="nucleotide sequence ID" value="XM_014706735.1"/>
</dbReference>
<sequence length="68" mass="7111">MDPLDPNFVTHIRKVNRGGVHAAAILSGSVKAYESGLSIIRIGGKLMVVGVVSTQSGLSLELAFPTFS</sequence>
<dbReference type="InterPro" id="IPR036291">
    <property type="entry name" value="NAD(P)-bd_dom_sf"/>
</dbReference>
<dbReference type="GeneID" id="26258221"/>
<dbReference type="EMBL" id="KI968693">
    <property type="protein sequence ID" value="EUN32645.1"/>
    <property type="molecule type" value="Genomic_DNA"/>
</dbReference>
<organism evidence="1 2">
    <name type="scientific">Bipolaris victoriae (strain FI3)</name>
    <name type="common">Victoria blight of oats agent</name>
    <name type="synonym">Cochliobolus victoriae</name>
    <dbReference type="NCBI Taxonomy" id="930091"/>
    <lineage>
        <taxon>Eukaryota</taxon>
        <taxon>Fungi</taxon>
        <taxon>Dikarya</taxon>
        <taxon>Ascomycota</taxon>
        <taxon>Pezizomycotina</taxon>
        <taxon>Dothideomycetes</taxon>
        <taxon>Pleosporomycetidae</taxon>
        <taxon>Pleosporales</taxon>
        <taxon>Pleosporineae</taxon>
        <taxon>Pleosporaceae</taxon>
        <taxon>Bipolaris</taxon>
    </lineage>
</organism>
<dbReference type="Gene3D" id="3.40.50.720">
    <property type="entry name" value="NAD(P)-binding Rossmann-like Domain"/>
    <property type="match status" value="1"/>
</dbReference>
<evidence type="ECO:0000313" key="2">
    <source>
        <dbReference type="Proteomes" id="UP000054337"/>
    </source>
</evidence>
<protein>
    <submittedName>
        <fullName evidence="1">Uncharacterized protein</fullName>
    </submittedName>
</protein>
<dbReference type="SUPFAM" id="SSF51735">
    <property type="entry name" value="NAD(P)-binding Rossmann-fold domains"/>
    <property type="match status" value="1"/>
</dbReference>
<gene>
    <name evidence="1" type="ORF">COCVIDRAFT_84969</name>
</gene>
<dbReference type="AlphaFoldDB" id="W7F3H1"/>
<proteinExistence type="predicted"/>
<dbReference type="Proteomes" id="UP000054337">
    <property type="component" value="Unassembled WGS sequence"/>
</dbReference>
<accession>W7F3H1</accession>
<dbReference type="HOGENOM" id="CLU_2793624_0_0_1"/>